<evidence type="ECO:0000313" key="9">
    <source>
        <dbReference type="EMBL" id="EFJ22646.1"/>
    </source>
</evidence>
<dbReference type="InterPro" id="IPR005282">
    <property type="entry name" value="LC_transporter"/>
</dbReference>
<dbReference type="Gene3D" id="1.20.1280.290">
    <property type="match status" value="1"/>
</dbReference>
<keyword evidence="2" id="KW-0813">Transport</keyword>
<organism evidence="10">
    <name type="scientific">Selaginella moellendorffii</name>
    <name type="common">Spikemoss</name>
    <dbReference type="NCBI Taxonomy" id="88036"/>
    <lineage>
        <taxon>Eukaryota</taxon>
        <taxon>Viridiplantae</taxon>
        <taxon>Streptophyta</taxon>
        <taxon>Embryophyta</taxon>
        <taxon>Tracheophyta</taxon>
        <taxon>Lycopodiopsida</taxon>
        <taxon>Selaginellales</taxon>
        <taxon>Selaginellaceae</taxon>
        <taxon>Selaginella</taxon>
    </lineage>
</organism>
<evidence type="ECO:0000256" key="7">
    <source>
        <dbReference type="SAM" id="Phobius"/>
    </source>
</evidence>
<dbReference type="InParanoid" id="D8RYX2"/>
<keyword evidence="4" id="KW-0677">Repeat</keyword>
<keyword evidence="6 7" id="KW-0472">Membrane</keyword>
<sequence>MPTCVIHKLITVCGYKTVVKFFPHQPSELEVYSCPHCLGLLDNEHSIFVTSRRENAELLQAVLVMLWSCLRNGRSRSVRTFDAARYSFSSSRVGDRSILLEIAPVPWKEVSTLSDSPVATPSPLLRKLLIKLSQCISLMYLPPKLAAWRYMLGMKSLFQNLEKTSNVLPDDASAPTAEQDEDGCNFMVAEWRTSQSVHSSFQQHDVLAIYVIYQLLGWFAFSVWLISFYPQVLLNCRPKSVMGLNFDFQVLNFT</sequence>
<dbReference type="GO" id="GO:0012505">
    <property type="term" value="C:endomembrane system"/>
    <property type="evidence" value="ECO:0007669"/>
    <property type="project" value="UniProtKB-SubCell"/>
</dbReference>
<dbReference type="eggNOG" id="KOG3145">
    <property type="taxonomic scope" value="Eukaryota"/>
</dbReference>
<evidence type="ECO:0000256" key="3">
    <source>
        <dbReference type="ARBA" id="ARBA00022692"/>
    </source>
</evidence>
<dbReference type="InterPro" id="IPR058033">
    <property type="entry name" value="ARM_TBCD_2nd"/>
</dbReference>
<keyword evidence="3 7" id="KW-0812">Transmembrane</keyword>
<keyword evidence="5 7" id="KW-1133">Transmembrane helix</keyword>
<evidence type="ECO:0000256" key="6">
    <source>
        <dbReference type="ARBA" id="ARBA00023136"/>
    </source>
</evidence>
<dbReference type="KEGG" id="smo:SELMODRAFT_416321"/>
<proteinExistence type="predicted"/>
<dbReference type="HOGENOM" id="CLU_1095807_0_0_1"/>
<dbReference type="Gramene" id="EFJ22646">
    <property type="protein sequence ID" value="EFJ22646"/>
    <property type="gene ID" value="SELMODRAFT_416321"/>
</dbReference>
<dbReference type="Pfam" id="PF04193">
    <property type="entry name" value="PQ-loop"/>
    <property type="match status" value="1"/>
</dbReference>
<dbReference type="GO" id="GO:0015811">
    <property type="term" value="P:L-cystine transport"/>
    <property type="evidence" value="ECO:0000318"/>
    <property type="project" value="GO_Central"/>
</dbReference>
<feature type="domain" description="Tubulin-folding cofactor D ARM repeats" evidence="8">
    <location>
        <begin position="124"/>
        <end position="177"/>
    </location>
</feature>
<feature type="transmembrane region" description="Helical" evidence="7">
    <location>
        <begin position="207"/>
        <end position="229"/>
    </location>
</feature>
<evidence type="ECO:0000256" key="5">
    <source>
        <dbReference type="ARBA" id="ARBA00022989"/>
    </source>
</evidence>
<reference evidence="9 10" key="1">
    <citation type="journal article" date="2011" name="Science">
        <title>The Selaginella genome identifies genetic changes associated with the evolution of vascular plants.</title>
        <authorList>
            <person name="Banks J.A."/>
            <person name="Nishiyama T."/>
            <person name="Hasebe M."/>
            <person name="Bowman J.L."/>
            <person name="Gribskov M."/>
            <person name="dePamphilis C."/>
            <person name="Albert V.A."/>
            <person name="Aono N."/>
            <person name="Aoyama T."/>
            <person name="Ambrose B.A."/>
            <person name="Ashton N.W."/>
            <person name="Axtell M.J."/>
            <person name="Barker E."/>
            <person name="Barker M.S."/>
            <person name="Bennetzen J.L."/>
            <person name="Bonawitz N.D."/>
            <person name="Chapple C."/>
            <person name="Cheng C."/>
            <person name="Correa L.G."/>
            <person name="Dacre M."/>
            <person name="DeBarry J."/>
            <person name="Dreyer I."/>
            <person name="Elias M."/>
            <person name="Engstrom E.M."/>
            <person name="Estelle M."/>
            <person name="Feng L."/>
            <person name="Finet C."/>
            <person name="Floyd S.K."/>
            <person name="Frommer W.B."/>
            <person name="Fujita T."/>
            <person name="Gramzow L."/>
            <person name="Gutensohn M."/>
            <person name="Harholt J."/>
            <person name="Hattori M."/>
            <person name="Heyl A."/>
            <person name="Hirai T."/>
            <person name="Hiwatashi Y."/>
            <person name="Ishikawa M."/>
            <person name="Iwata M."/>
            <person name="Karol K.G."/>
            <person name="Koehler B."/>
            <person name="Kolukisaoglu U."/>
            <person name="Kubo M."/>
            <person name="Kurata T."/>
            <person name="Lalonde S."/>
            <person name="Li K."/>
            <person name="Li Y."/>
            <person name="Litt A."/>
            <person name="Lyons E."/>
            <person name="Manning G."/>
            <person name="Maruyama T."/>
            <person name="Michael T.P."/>
            <person name="Mikami K."/>
            <person name="Miyazaki S."/>
            <person name="Morinaga S."/>
            <person name="Murata T."/>
            <person name="Mueller-Roeber B."/>
            <person name="Nelson D.R."/>
            <person name="Obara M."/>
            <person name="Oguri Y."/>
            <person name="Olmstead R.G."/>
            <person name="Onodera N."/>
            <person name="Petersen B.L."/>
            <person name="Pils B."/>
            <person name="Prigge M."/>
            <person name="Rensing S.A."/>
            <person name="Riano-Pachon D.M."/>
            <person name="Roberts A.W."/>
            <person name="Sato Y."/>
            <person name="Scheller H.V."/>
            <person name="Schulz B."/>
            <person name="Schulz C."/>
            <person name="Shakirov E.V."/>
            <person name="Shibagaki N."/>
            <person name="Shinohara N."/>
            <person name="Shippen D.E."/>
            <person name="Soerensen I."/>
            <person name="Sotooka R."/>
            <person name="Sugimoto N."/>
            <person name="Sugita M."/>
            <person name="Sumikawa N."/>
            <person name="Tanurdzic M."/>
            <person name="Theissen G."/>
            <person name="Ulvskov P."/>
            <person name="Wakazuki S."/>
            <person name="Weng J.K."/>
            <person name="Willats W.W."/>
            <person name="Wipf D."/>
            <person name="Wolf P.G."/>
            <person name="Yang L."/>
            <person name="Zimmer A.D."/>
            <person name="Zhu Q."/>
            <person name="Mitros T."/>
            <person name="Hellsten U."/>
            <person name="Loque D."/>
            <person name="Otillar R."/>
            <person name="Salamov A."/>
            <person name="Schmutz J."/>
            <person name="Shapiro H."/>
            <person name="Lindquist E."/>
            <person name="Lucas S."/>
            <person name="Rokhsar D."/>
            <person name="Grigoriev I.V."/>
        </authorList>
    </citation>
    <scope>NUCLEOTIDE SEQUENCE [LARGE SCALE GENOMIC DNA]</scope>
</reference>
<protein>
    <recommendedName>
        <fullName evidence="8">Tubulin-folding cofactor D ARM repeats domain-containing protein</fullName>
    </recommendedName>
</protein>
<dbReference type="PANTHER" id="PTHR13131">
    <property type="entry name" value="CYSTINOSIN"/>
    <property type="match status" value="1"/>
</dbReference>
<dbReference type="Pfam" id="PF25767">
    <property type="entry name" value="ARM_TBCD_2nd"/>
    <property type="match status" value="1"/>
</dbReference>
<evidence type="ECO:0000256" key="2">
    <source>
        <dbReference type="ARBA" id="ARBA00022448"/>
    </source>
</evidence>
<evidence type="ECO:0000313" key="10">
    <source>
        <dbReference type="Proteomes" id="UP000001514"/>
    </source>
</evidence>
<dbReference type="STRING" id="88036.D8RYX2"/>
<dbReference type="GO" id="GO:0005774">
    <property type="term" value="C:vacuolar membrane"/>
    <property type="evidence" value="ECO:0000318"/>
    <property type="project" value="GO_Central"/>
</dbReference>
<gene>
    <name evidence="9" type="ORF">SELMODRAFT_416321</name>
</gene>
<keyword evidence="10" id="KW-1185">Reference proteome</keyword>
<dbReference type="InterPro" id="IPR006603">
    <property type="entry name" value="PQ-loop_rpt"/>
</dbReference>
<dbReference type="EMBL" id="GL377595">
    <property type="protein sequence ID" value="EFJ22646.1"/>
    <property type="molecule type" value="Genomic_DNA"/>
</dbReference>
<evidence type="ECO:0000259" key="8">
    <source>
        <dbReference type="Pfam" id="PF25767"/>
    </source>
</evidence>
<dbReference type="Proteomes" id="UP000001514">
    <property type="component" value="Unassembled WGS sequence"/>
</dbReference>
<comment type="subcellular location">
    <subcellularLocation>
        <location evidence="1">Endomembrane system</location>
        <topology evidence="1">Multi-pass membrane protein</topology>
    </subcellularLocation>
</comment>
<evidence type="ECO:0000256" key="1">
    <source>
        <dbReference type="ARBA" id="ARBA00004127"/>
    </source>
</evidence>
<accession>D8RYX2</accession>
<name>D8RYX2_SELML</name>
<dbReference type="PANTHER" id="PTHR13131:SF5">
    <property type="entry name" value="CYSTINOSIN"/>
    <property type="match status" value="1"/>
</dbReference>
<evidence type="ECO:0000256" key="4">
    <source>
        <dbReference type="ARBA" id="ARBA00022737"/>
    </source>
</evidence>
<dbReference type="AlphaFoldDB" id="D8RYX2"/>
<dbReference type="GO" id="GO:0015184">
    <property type="term" value="F:L-cystine transmembrane transporter activity"/>
    <property type="evidence" value="ECO:0000318"/>
    <property type="project" value="GO_Central"/>
</dbReference>